<feature type="domain" description="Nudix hydrolase" evidence="3">
    <location>
        <begin position="1"/>
        <end position="122"/>
    </location>
</feature>
<dbReference type="InterPro" id="IPR051325">
    <property type="entry name" value="Nudix_hydrolase_domain"/>
</dbReference>
<dbReference type="PANTHER" id="PTHR21340">
    <property type="entry name" value="DIADENOSINE 5,5-P1,P4-TETRAPHOSPHATE PYROPHOSPHOHYDROLASE MUTT"/>
    <property type="match status" value="1"/>
</dbReference>
<dbReference type="Gene3D" id="3.90.79.10">
    <property type="entry name" value="Nucleoside Triphosphate Pyrophosphohydrolase"/>
    <property type="match status" value="1"/>
</dbReference>
<dbReference type="SUPFAM" id="SSF55811">
    <property type="entry name" value="Nudix"/>
    <property type="match status" value="1"/>
</dbReference>
<dbReference type="Proteomes" id="UP000030364">
    <property type="component" value="Unassembled WGS sequence"/>
</dbReference>
<dbReference type="InterPro" id="IPR020084">
    <property type="entry name" value="NUDIX_hydrolase_CS"/>
</dbReference>
<dbReference type="OrthoDB" id="9816289at2"/>
<dbReference type="PANTHER" id="PTHR21340:SF0">
    <property type="entry name" value="BIS(5'-NUCLEOSYL)-TETRAPHOSPHATASE [ASYMMETRICAL]"/>
    <property type="match status" value="1"/>
</dbReference>
<organism evidence="4 5">
    <name type="scientific">Thermus filiformis</name>
    <dbReference type="NCBI Taxonomy" id="276"/>
    <lineage>
        <taxon>Bacteria</taxon>
        <taxon>Thermotogati</taxon>
        <taxon>Deinococcota</taxon>
        <taxon>Deinococci</taxon>
        <taxon>Thermales</taxon>
        <taxon>Thermaceae</taxon>
        <taxon>Thermus</taxon>
    </lineage>
</organism>
<evidence type="ECO:0000313" key="5">
    <source>
        <dbReference type="Proteomes" id="UP000030364"/>
    </source>
</evidence>
<dbReference type="PROSITE" id="PS00893">
    <property type="entry name" value="NUDIX_BOX"/>
    <property type="match status" value="1"/>
</dbReference>
<dbReference type="RefSeq" id="WP_038063882.1">
    <property type="nucleotide sequence ID" value="NZ_JPSL02000039.1"/>
</dbReference>
<proteinExistence type="inferred from homology"/>
<dbReference type="GO" id="GO:0006167">
    <property type="term" value="P:AMP biosynthetic process"/>
    <property type="evidence" value="ECO:0007669"/>
    <property type="project" value="TreeGrafter"/>
</dbReference>
<dbReference type="AlphaFoldDB" id="A0A0A2XA40"/>
<dbReference type="STRING" id="276.THFILI_06670"/>
<dbReference type="Pfam" id="PF00293">
    <property type="entry name" value="NUDIX"/>
    <property type="match status" value="1"/>
</dbReference>
<dbReference type="PROSITE" id="PS51462">
    <property type="entry name" value="NUDIX"/>
    <property type="match status" value="1"/>
</dbReference>
<dbReference type="InterPro" id="IPR000086">
    <property type="entry name" value="NUDIX_hydrolase_dom"/>
</dbReference>
<keyword evidence="1 2" id="KW-0378">Hydrolase</keyword>
<dbReference type="CDD" id="cd03673">
    <property type="entry name" value="NUDIX_Ap6A_hydrolase"/>
    <property type="match status" value="1"/>
</dbReference>
<evidence type="ECO:0000256" key="1">
    <source>
        <dbReference type="ARBA" id="ARBA00022801"/>
    </source>
</evidence>
<sequence>MVVLGAGGVVFNPQGEVLLLRDRMGFWVFPKGHLEAGETPEEAAVREVLEETGIRARVISPLPSTAYVNPKGVRREVVWFLMEGEGTPRLEAGMTGAGFFPVEEARRLLAFPEDLGLLEAALALRP</sequence>
<dbReference type="PRINTS" id="PR00502">
    <property type="entry name" value="NUDIXFAMILY"/>
</dbReference>
<evidence type="ECO:0000256" key="2">
    <source>
        <dbReference type="RuleBase" id="RU003476"/>
    </source>
</evidence>
<keyword evidence="5" id="KW-1185">Reference proteome</keyword>
<evidence type="ECO:0000313" key="4">
    <source>
        <dbReference type="EMBL" id="KGQ22059.1"/>
    </source>
</evidence>
<comment type="similarity">
    <text evidence="2">Belongs to the Nudix hydrolase family.</text>
</comment>
<accession>A0A0A2XA40</accession>
<dbReference type="InterPro" id="IPR015797">
    <property type="entry name" value="NUDIX_hydrolase-like_dom_sf"/>
</dbReference>
<reference evidence="4 5" key="1">
    <citation type="journal article" date="2015" name="Genome Announc.">
        <title>Draft Genome Sequence of the Thermophile Thermus filiformis ATCC 43280, Producer of Carotenoid-(Di)glucoside-Branched Fatty Acid (Di)esters and Source of Hyperthermostable Enzymes of Biotechnological Interest.</title>
        <authorList>
            <person name="Mandelli F."/>
            <person name="Oliveira Ramires B."/>
            <person name="Couger M.B."/>
            <person name="Paixao D.A."/>
            <person name="Camilo C.M."/>
            <person name="Polikarpov I."/>
            <person name="Prade R."/>
            <person name="Riano-Pachon D.M."/>
            <person name="Squina F.M."/>
        </authorList>
    </citation>
    <scope>NUCLEOTIDE SEQUENCE [LARGE SCALE GENOMIC DNA]</scope>
    <source>
        <strain evidence="4 5">ATCC 43280</strain>
    </source>
</reference>
<dbReference type="PATRIC" id="fig|276.5.peg.1128"/>
<protein>
    <submittedName>
        <fullName evidence="4">DNA mismatch repair protein MutT</fullName>
    </submittedName>
</protein>
<comment type="caution">
    <text evidence="4">The sequence shown here is derived from an EMBL/GenBank/DDBJ whole genome shotgun (WGS) entry which is preliminary data.</text>
</comment>
<evidence type="ECO:0000259" key="3">
    <source>
        <dbReference type="PROSITE" id="PS51462"/>
    </source>
</evidence>
<dbReference type="InterPro" id="IPR020476">
    <property type="entry name" value="Nudix_hydrolase"/>
</dbReference>
<dbReference type="GO" id="GO:0006754">
    <property type="term" value="P:ATP biosynthetic process"/>
    <property type="evidence" value="ECO:0007669"/>
    <property type="project" value="TreeGrafter"/>
</dbReference>
<dbReference type="EMBL" id="JPSL02000039">
    <property type="protein sequence ID" value="KGQ22059.1"/>
    <property type="molecule type" value="Genomic_DNA"/>
</dbReference>
<name>A0A0A2XA40_THEFI</name>
<dbReference type="GO" id="GO:0004081">
    <property type="term" value="F:bis(5'-nucleosyl)-tetraphosphatase (asymmetrical) activity"/>
    <property type="evidence" value="ECO:0007669"/>
    <property type="project" value="TreeGrafter"/>
</dbReference>
<gene>
    <name evidence="4" type="ORF">THFILI_06670</name>
</gene>